<gene>
    <name evidence="10" type="primary">cydD</name>
    <name evidence="10" type="ORF">KIP89_10900</name>
</gene>
<dbReference type="Gene3D" id="3.40.50.300">
    <property type="entry name" value="P-loop containing nucleotide triphosphate hydrolases"/>
    <property type="match status" value="1"/>
</dbReference>
<dbReference type="PANTHER" id="PTHR24221:SF654">
    <property type="entry name" value="ATP-BINDING CASSETTE SUB-FAMILY B MEMBER 6"/>
    <property type="match status" value="1"/>
</dbReference>
<feature type="transmembrane region" description="Helical" evidence="7">
    <location>
        <begin position="295"/>
        <end position="314"/>
    </location>
</feature>
<protein>
    <submittedName>
        <fullName evidence="10">Thiol reductant ABC exporter subunit CydD</fullName>
    </submittedName>
</protein>
<organism evidence="10 11">
    <name type="scientific">Ancylobacter radicis</name>
    <dbReference type="NCBI Taxonomy" id="2836179"/>
    <lineage>
        <taxon>Bacteria</taxon>
        <taxon>Pseudomonadati</taxon>
        <taxon>Pseudomonadota</taxon>
        <taxon>Alphaproteobacteria</taxon>
        <taxon>Hyphomicrobiales</taxon>
        <taxon>Xanthobacteraceae</taxon>
        <taxon>Ancylobacter</taxon>
    </lineage>
</organism>
<dbReference type="InterPro" id="IPR039421">
    <property type="entry name" value="Type_1_exporter"/>
</dbReference>
<feature type="domain" description="ABC transporter" evidence="8">
    <location>
        <begin position="367"/>
        <end position="576"/>
    </location>
</feature>
<dbReference type="SUPFAM" id="SSF90123">
    <property type="entry name" value="ABC transporter transmembrane region"/>
    <property type="match status" value="1"/>
</dbReference>
<feature type="transmembrane region" description="Helical" evidence="7">
    <location>
        <begin position="159"/>
        <end position="179"/>
    </location>
</feature>
<feature type="transmembrane region" description="Helical" evidence="7">
    <location>
        <begin position="71"/>
        <end position="89"/>
    </location>
</feature>
<dbReference type="Proteomes" id="UP001166585">
    <property type="component" value="Unassembled WGS sequence"/>
</dbReference>
<dbReference type="Pfam" id="PF00664">
    <property type="entry name" value="ABC_membrane"/>
    <property type="match status" value="1"/>
</dbReference>
<dbReference type="Pfam" id="PF00005">
    <property type="entry name" value="ABC_tran"/>
    <property type="match status" value="1"/>
</dbReference>
<evidence type="ECO:0000256" key="2">
    <source>
        <dbReference type="ARBA" id="ARBA00022692"/>
    </source>
</evidence>
<dbReference type="EMBL" id="JAHCQH010000015">
    <property type="protein sequence ID" value="MBS9477617.1"/>
    <property type="molecule type" value="Genomic_DNA"/>
</dbReference>
<evidence type="ECO:0000313" key="11">
    <source>
        <dbReference type="Proteomes" id="UP001166585"/>
    </source>
</evidence>
<evidence type="ECO:0000256" key="3">
    <source>
        <dbReference type="ARBA" id="ARBA00022741"/>
    </source>
</evidence>
<proteinExistence type="predicted"/>
<reference evidence="10" key="1">
    <citation type="submission" date="2021-05" db="EMBL/GenBank/DDBJ databases">
        <authorList>
            <person name="Sun Q."/>
            <person name="Inoue M."/>
        </authorList>
    </citation>
    <scope>NUCLEOTIDE SEQUENCE</scope>
    <source>
        <strain evidence="10">VKM B-3255</strain>
    </source>
</reference>
<keyword evidence="11" id="KW-1185">Reference proteome</keyword>
<evidence type="ECO:0000313" key="10">
    <source>
        <dbReference type="EMBL" id="MBS9477617.1"/>
    </source>
</evidence>
<evidence type="ECO:0000256" key="6">
    <source>
        <dbReference type="ARBA" id="ARBA00023136"/>
    </source>
</evidence>
<dbReference type="PROSITE" id="PS50929">
    <property type="entry name" value="ABC_TM1F"/>
    <property type="match status" value="1"/>
</dbReference>
<evidence type="ECO:0000256" key="1">
    <source>
        <dbReference type="ARBA" id="ARBA00004651"/>
    </source>
</evidence>
<dbReference type="Gene3D" id="1.20.1560.10">
    <property type="entry name" value="ABC transporter type 1, transmembrane domain"/>
    <property type="match status" value="1"/>
</dbReference>
<comment type="subcellular location">
    <subcellularLocation>
        <location evidence="1">Cell membrane</location>
        <topology evidence="1">Multi-pass membrane protein</topology>
    </subcellularLocation>
</comment>
<comment type="caution">
    <text evidence="10">The sequence shown here is derived from an EMBL/GenBank/DDBJ whole genome shotgun (WGS) entry which is preliminary data.</text>
</comment>
<feature type="transmembrane region" description="Helical" evidence="7">
    <location>
        <begin position="255"/>
        <end position="283"/>
    </location>
</feature>
<dbReference type="PANTHER" id="PTHR24221">
    <property type="entry name" value="ATP-BINDING CASSETTE SUB-FAMILY B"/>
    <property type="match status" value="1"/>
</dbReference>
<dbReference type="PROSITE" id="PS50893">
    <property type="entry name" value="ABC_TRANSPORTER_2"/>
    <property type="match status" value="1"/>
</dbReference>
<keyword evidence="4" id="KW-0067">ATP-binding</keyword>
<dbReference type="InterPro" id="IPR036640">
    <property type="entry name" value="ABC1_TM_sf"/>
</dbReference>
<evidence type="ECO:0000256" key="4">
    <source>
        <dbReference type="ARBA" id="ARBA00022840"/>
    </source>
</evidence>
<dbReference type="InterPro" id="IPR003593">
    <property type="entry name" value="AAA+_ATPase"/>
</dbReference>
<evidence type="ECO:0000259" key="8">
    <source>
        <dbReference type="PROSITE" id="PS50893"/>
    </source>
</evidence>
<dbReference type="InterPro" id="IPR003439">
    <property type="entry name" value="ABC_transporter-like_ATP-bd"/>
</dbReference>
<keyword evidence="5 7" id="KW-1133">Transmembrane helix</keyword>
<dbReference type="CDD" id="cd18584">
    <property type="entry name" value="ABC_6TM_AarD_CydD"/>
    <property type="match status" value="1"/>
</dbReference>
<name>A0ABS5R912_9HYPH</name>
<dbReference type="NCBIfam" id="TIGR02857">
    <property type="entry name" value="CydD"/>
    <property type="match status" value="1"/>
</dbReference>
<dbReference type="InterPro" id="IPR011527">
    <property type="entry name" value="ABC1_TM_dom"/>
</dbReference>
<keyword evidence="2 7" id="KW-0812">Transmembrane</keyword>
<accession>A0ABS5R912</accession>
<dbReference type="InterPro" id="IPR014216">
    <property type="entry name" value="ABC_transptr_CydD"/>
</dbReference>
<dbReference type="SMART" id="SM00382">
    <property type="entry name" value="AAA"/>
    <property type="match status" value="1"/>
</dbReference>
<evidence type="ECO:0000256" key="5">
    <source>
        <dbReference type="ARBA" id="ARBA00022989"/>
    </source>
</evidence>
<evidence type="ECO:0000256" key="7">
    <source>
        <dbReference type="SAM" id="Phobius"/>
    </source>
</evidence>
<evidence type="ECO:0000259" key="9">
    <source>
        <dbReference type="PROSITE" id="PS50929"/>
    </source>
</evidence>
<dbReference type="SUPFAM" id="SSF52540">
    <property type="entry name" value="P-loop containing nucleoside triphosphate hydrolases"/>
    <property type="match status" value="1"/>
</dbReference>
<feature type="domain" description="ABC transmembrane type-1" evidence="9">
    <location>
        <begin position="55"/>
        <end position="326"/>
    </location>
</feature>
<feature type="transmembrane region" description="Helical" evidence="7">
    <location>
        <begin position="43"/>
        <end position="65"/>
    </location>
</feature>
<keyword evidence="3" id="KW-0547">Nucleotide-binding</keyword>
<sequence>MTERNDMPASRALPAPALRMRALRARPADAVRRAERTGLMLQLAAPLIWIPQAGLLAHAVGAIAAGASADAALMPALGIALLGFLRAGCDAAGARLSFRAARAELSRLRAEATRALAARSPLDLDRPASGLAASVLAEQAEAVVPYLARFRPARMKASLLPLVLLAFVLPISWLAGIILLVTAPLIPLFMALIGLQAKAASEAQLVEMGSMNGFLLDRLRGLATIRGLGAVDATARRLRADAESLRTRTMAVLRIAFLSSAVLELFAAVGVALVAAYIGLFLLGMLDVGATGQPFGLAGGLFMLLLAPTFYEPLRELAAAWHDRAAGQAAIEALERLAAPGETLPGQTLLGADDAPHTDTAFAAPAVRVEGLGFRHGAGAAVFDGFDLTVAPGEHVALFAPSGAGKSTLIALIAGLAAPQAGRVLIDGEALTPASAARLRARMAYIGQKPHIFAGTLARNVALGRPRVDHAAVRAALQAARLDAVAARRGPAPVGEAGRGLSGGEALRLALARLAATPEAGLILADEPTAHLDATTAQEVTEGLLVLAQGRTLIIATHDPALAARMDRVVTLAAEDRP</sequence>
<dbReference type="InterPro" id="IPR027417">
    <property type="entry name" value="P-loop_NTPase"/>
</dbReference>
<keyword evidence="6 7" id="KW-0472">Membrane</keyword>
<dbReference type="CDD" id="cd03228">
    <property type="entry name" value="ABCC_MRP_Like"/>
    <property type="match status" value="1"/>
</dbReference>